<feature type="domain" description="RRM" evidence="4">
    <location>
        <begin position="1"/>
        <end position="70"/>
    </location>
</feature>
<evidence type="ECO:0000256" key="2">
    <source>
        <dbReference type="PROSITE-ProRule" id="PRU00176"/>
    </source>
</evidence>
<feature type="compositionally biased region" description="Low complexity" evidence="3">
    <location>
        <begin position="400"/>
        <end position="461"/>
    </location>
</feature>
<evidence type="ECO:0000313" key="6">
    <source>
        <dbReference type="EMBL" id="OMO68505.1"/>
    </source>
</evidence>
<sequence length="689" mass="77164">MSLHIGCISSRIRRGELEHVFLRFGRCNVRLKDGYGFVVYDYPPNAEKALRALQGRNICGEPLTLTWSNKQPRSFKRFARADRSYDHEPVRVRTSARAENYDNRKLDLNIDYKMSIEQPESHGVRLNSADLLDAEMDYHQDHGKEYTGEYNHDCREELLNESGQVRANLIDGDRWDGKCHDMSNGNDVEHEIEFDRYVGYDRKNDDENRLIVYSGGSHAAQSPQHKIANELIDEGTLKHPNDSKAQQACYNCGALGHKKRNCPHGNTSGRYFSRFDRRHDDDIGRGGRGQGGLASFGSNSQAKLQQDRDPLRKRRFKDARNESSSGKHGRLIENGSSSIAKETNRVQEKDFGGKKRSRRRSGTPTRHSAKKARPISSPLHPDYKSSRSHSKSKSLKHASRSISQSRSRSLSYRARSSSPNVRSNSVSPHFRSRSCKSSSRSSSSTSLSLSASLHSPLPSSPIKGQLNMKGTLDNSTIPESKDMMVGGEQADGDDELENATLENGVDPLNIGSPGSSAKVDNELEKDQAMQRGSSDNHMTPTLVPQITNPSTPILEKGAVATGSLSPESLREKKRRDFDALTTKDVAVPPTETDPKLSSGHSTSISLDELCTVMKHYGLEPPDENERQLSTEAFFGSARLWPWEIIYYRRLKKGPISTDNYTRRVAQNKEFGIVDKYIRSSSGWGELSHL</sequence>
<feature type="domain" description="CCHC-type" evidence="5">
    <location>
        <begin position="249"/>
        <end position="263"/>
    </location>
</feature>
<dbReference type="GO" id="GO:0008270">
    <property type="term" value="F:zinc ion binding"/>
    <property type="evidence" value="ECO:0007669"/>
    <property type="project" value="UniProtKB-KW"/>
</dbReference>
<name>A0A1R3HDW1_9ROSI</name>
<dbReference type="GO" id="GO:0003723">
    <property type="term" value="F:RNA binding"/>
    <property type="evidence" value="ECO:0007669"/>
    <property type="project" value="UniProtKB-UniRule"/>
</dbReference>
<evidence type="ECO:0000256" key="3">
    <source>
        <dbReference type="SAM" id="MobiDB-lite"/>
    </source>
</evidence>
<dbReference type="InterPro" id="IPR000504">
    <property type="entry name" value="RRM_dom"/>
</dbReference>
<dbReference type="SUPFAM" id="SSF54928">
    <property type="entry name" value="RNA-binding domain, RBD"/>
    <property type="match status" value="1"/>
</dbReference>
<dbReference type="EMBL" id="AWUE01020382">
    <property type="protein sequence ID" value="OMO68505.1"/>
    <property type="molecule type" value="Genomic_DNA"/>
</dbReference>
<keyword evidence="1" id="KW-0479">Metal-binding</keyword>
<evidence type="ECO:0000313" key="7">
    <source>
        <dbReference type="Proteomes" id="UP000187203"/>
    </source>
</evidence>
<dbReference type="InterPro" id="IPR001878">
    <property type="entry name" value="Znf_CCHC"/>
</dbReference>
<dbReference type="InterPro" id="IPR036875">
    <property type="entry name" value="Znf_CCHC_sf"/>
</dbReference>
<dbReference type="AlphaFoldDB" id="A0A1R3HDW1"/>
<dbReference type="STRING" id="93759.A0A1R3HDW1"/>
<evidence type="ECO:0000259" key="5">
    <source>
        <dbReference type="PROSITE" id="PS50158"/>
    </source>
</evidence>
<dbReference type="OrthoDB" id="5970at2759"/>
<comment type="caution">
    <text evidence="6">The sequence shown here is derived from an EMBL/GenBank/DDBJ whole genome shotgun (WGS) entry which is preliminary data.</text>
</comment>
<dbReference type="PANTHER" id="PTHR48038">
    <property type="entry name" value="RIBONUCLEOPROTEIN RB97D"/>
    <property type="match status" value="1"/>
</dbReference>
<dbReference type="PROSITE" id="PS50102">
    <property type="entry name" value="RRM"/>
    <property type="match status" value="1"/>
</dbReference>
<evidence type="ECO:0000256" key="1">
    <source>
        <dbReference type="PROSITE-ProRule" id="PRU00047"/>
    </source>
</evidence>
<gene>
    <name evidence="6" type="ORF">COLO4_29620</name>
</gene>
<reference evidence="7" key="1">
    <citation type="submission" date="2013-09" db="EMBL/GenBank/DDBJ databases">
        <title>Corchorus olitorius genome sequencing.</title>
        <authorList>
            <person name="Alam M."/>
            <person name="Haque M.S."/>
            <person name="Islam M.S."/>
            <person name="Emdad E.M."/>
            <person name="Islam M.M."/>
            <person name="Ahmed B."/>
            <person name="Halim A."/>
            <person name="Hossen Q.M.M."/>
            <person name="Hossain M.Z."/>
            <person name="Ahmed R."/>
            <person name="Khan M.M."/>
            <person name="Islam R."/>
            <person name="Rashid M.M."/>
            <person name="Khan S.A."/>
            <person name="Rahman M.S."/>
            <person name="Alam M."/>
            <person name="Yahiya A.S."/>
            <person name="Khan M.S."/>
            <person name="Azam M.S."/>
            <person name="Haque T."/>
            <person name="Lashkar M.Z.H."/>
            <person name="Akhand A.I."/>
            <person name="Morshed G."/>
            <person name="Roy S."/>
            <person name="Uddin K.S."/>
            <person name="Rabeya T."/>
            <person name="Hossain A.S."/>
            <person name="Chowdhury A."/>
            <person name="Snigdha A.R."/>
            <person name="Mortoza M.S."/>
            <person name="Matin S.A."/>
            <person name="Hoque S.M.E."/>
            <person name="Islam M.K."/>
            <person name="Roy D.K."/>
            <person name="Haider R."/>
            <person name="Moosa M.M."/>
            <person name="Elias S.M."/>
            <person name="Hasan A.M."/>
            <person name="Jahan S."/>
            <person name="Shafiuddin M."/>
            <person name="Mahmood N."/>
            <person name="Shommy N.S."/>
        </authorList>
    </citation>
    <scope>NUCLEOTIDE SEQUENCE [LARGE SCALE GENOMIC DNA]</scope>
    <source>
        <strain evidence="7">cv. O-4</strain>
    </source>
</reference>
<dbReference type="PROSITE" id="PS50158">
    <property type="entry name" value="ZF_CCHC"/>
    <property type="match status" value="1"/>
</dbReference>
<dbReference type="InterPro" id="IPR012677">
    <property type="entry name" value="Nucleotide-bd_a/b_plait_sf"/>
</dbReference>
<organism evidence="6 7">
    <name type="scientific">Corchorus olitorius</name>
    <dbReference type="NCBI Taxonomy" id="93759"/>
    <lineage>
        <taxon>Eukaryota</taxon>
        <taxon>Viridiplantae</taxon>
        <taxon>Streptophyta</taxon>
        <taxon>Embryophyta</taxon>
        <taxon>Tracheophyta</taxon>
        <taxon>Spermatophyta</taxon>
        <taxon>Magnoliopsida</taxon>
        <taxon>eudicotyledons</taxon>
        <taxon>Gunneridae</taxon>
        <taxon>Pentapetalae</taxon>
        <taxon>rosids</taxon>
        <taxon>malvids</taxon>
        <taxon>Malvales</taxon>
        <taxon>Malvaceae</taxon>
        <taxon>Grewioideae</taxon>
        <taxon>Apeibeae</taxon>
        <taxon>Corchorus</taxon>
    </lineage>
</organism>
<evidence type="ECO:0000259" key="4">
    <source>
        <dbReference type="PROSITE" id="PS50102"/>
    </source>
</evidence>
<dbReference type="SMART" id="SM00343">
    <property type="entry name" value="ZnF_C2HC"/>
    <property type="match status" value="1"/>
</dbReference>
<feature type="compositionally biased region" description="Basic residues" evidence="3">
    <location>
        <begin position="386"/>
        <end position="399"/>
    </location>
</feature>
<dbReference type="Gene3D" id="3.30.70.330">
    <property type="match status" value="1"/>
</dbReference>
<protein>
    <recommendedName>
        <fullName evidence="8">Zinc finger, CCHC-type</fullName>
    </recommendedName>
</protein>
<dbReference type="PANTHER" id="PTHR48038:SF2">
    <property type="entry name" value="OS02G0536400 PROTEIN"/>
    <property type="match status" value="1"/>
</dbReference>
<keyword evidence="2" id="KW-0694">RNA-binding</keyword>
<dbReference type="SMART" id="SM00360">
    <property type="entry name" value="RRM"/>
    <property type="match status" value="1"/>
</dbReference>
<evidence type="ECO:0008006" key="8">
    <source>
        <dbReference type="Google" id="ProtNLM"/>
    </source>
</evidence>
<feature type="compositionally biased region" description="Basic residues" evidence="3">
    <location>
        <begin position="354"/>
        <end position="373"/>
    </location>
</feature>
<keyword evidence="7" id="KW-1185">Reference proteome</keyword>
<dbReference type="Pfam" id="PF00076">
    <property type="entry name" value="RRM_1"/>
    <property type="match status" value="1"/>
</dbReference>
<keyword evidence="1" id="KW-0863">Zinc-finger</keyword>
<feature type="compositionally biased region" description="Basic and acidic residues" evidence="3">
    <location>
        <begin position="273"/>
        <end position="285"/>
    </location>
</feature>
<feature type="compositionally biased region" description="Polar residues" evidence="3">
    <location>
        <begin position="530"/>
        <end position="551"/>
    </location>
</feature>
<accession>A0A1R3HDW1</accession>
<feature type="region of interest" description="Disordered" evidence="3">
    <location>
        <begin position="260"/>
        <end position="491"/>
    </location>
</feature>
<proteinExistence type="predicted"/>
<dbReference type="Pfam" id="PF00098">
    <property type="entry name" value="zf-CCHC"/>
    <property type="match status" value="1"/>
</dbReference>
<dbReference type="InterPro" id="IPR035979">
    <property type="entry name" value="RBD_domain_sf"/>
</dbReference>
<keyword evidence="1" id="KW-0862">Zinc</keyword>
<feature type="compositionally biased region" description="Basic and acidic residues" evidence="3">
    <location>
        <begin position="342"/>
        <end position="353"/>
    </location>
</feature>
<dbReference type="SUPFAM" id="SSF57756">
    <property type="entry name" value="Retrovirus zinc finger-like domains"/>
    <property type="match status" value="1"/>
</dbReference>
<dbReference type="Proteomes" id="UP000187203">
    <property type="component" value="Unassembled WGS sequence"/>
</dbReference>
<feature type="region of interest" description="Disordered" evidence="3">
    <location>
        <begin position="525"/>
        <end position="554"/>
    </location>
</feature>